<keyword evidence="3" id="KW-1185">Reference proteome</keyword>
<evidence type="ECO:0000313" key="2">
    <source>
        <dbReference type="EMBL" id="KAF2205277.1"/>
    </source>
</evidence>
<dbReference type="EMBL" id="ML993859">
    <property type="protein sequence ID" value="KAF2205277.1"/>
    <property type="molecule type" value="Genomic_DNA"/>
</dbReference>
<reference evidence="2" key="1">
    <citation type="journal article" date="2020" name="Stud. Mycol.">
        <title>101 Dothideomycetes genomes: a test case for predicting lifestyles and emergence of pathogens.</title>
        <authorList>
            <person name="Haridas S."/>
            <person name="Albert R."/>
            <person name="Binder M."/>
            <person name="Bloem J."/>
            <person name="Labutti K."/>
            <person name="Salamov A."/>
            <person name="Andreopoulos B."/>
            <person name="Baker S."/>
            <person name="Barry K."/>
            <person name="Bills G."/>
            <person name="Bluhm B."/>
            <person name="Cannon C."/>
            <person name="Castanera R."/>
            <person name="Culley D."/>
            <person name="Daum C."/>
            <person name="Ezra D."/>
            <person name="Gonzalez J."/>
            <person name="Henrissat B."/>
            <person name="Kuo A."/>
            <person name="Liang C."/>
            <person name="Lipzen A."/>
            <person name="Lutzoni F."/>
            <person name="Magnuson J."/>
            <person name="Mondo S."/>
            <person name="Nolan M."/>
            <person name="Ohm R."/>
            <person name="Pangilinan J."/>
            <person name="Park H.-J."/>
            <person name="Ramirez L."/>
            <person name="Alfaro M."/>
            <person name="Sun H."/>
            <person name="Tritt A."/>
            <person name="Yoshinaga Y."/>
            <person name="Zwiers L.-H."/>
            <person name="Turgeon B."/>
            <person name="Goodwin S."/>
            <person name="Spatafora J."/>
            <person name="Crous P."/>
            <person name="Grigoriev I."/>
        </authorList>
    </citation>
    <scope>NUCLEOTIDE SEQUENCE</scope>
    <source>
        <strain evidence="2">ATCC 74209</strain>
    </source>
</reference>
<name>A0A9P4JTZ7_9PLEO</name>
<proteinExistence type="predicted"/>
<organism evidence="2 3">
    <name type="scientific">Delitschia confertaspora ATCC 74209</name>
    <dbReference type="NCBI Taxonomy" id="1513339"/>
    <lineage>
        <taxon>Eukaryota</taxon>
        <taxon>Fungi</taxon>
        <taxon>Dikarya</taxon>
        <taxon>Ascomycota</taxon>
        <taxon>Pezizomycotina</taxon>
        <taxon>Dothideomycetes</taxon>
        <taxon>Pleosporomycetidae</taxon>
        <taxon>Pleosporales</taxon>
        <taxon>Delitschiaceae</taxon>
        <taxon>Delitschia</taxon>
    </lineage>
</organism>
<feature type="region of interest" description="Disordered" evidence="1">
    <location>
        <begin position="1"/>
        <end position="43"/>
    </location>
</feature>
<evidence type="ECO:0000256" key="1">
    <source>
        <dbReference type="SAM" id="MobiDB-lite"/>
    </source>
</evidence>
<protein>
    <submittedName>
        <fullName evidence="2">Uncharacterized protein</fullName>
    </submittedName>
</protein>
<feature type="region of interest" description="Disordered" evidence="1">
    <location>
        <begin position="79"/>
        <end position="103"/>
    </location>
</feature>
<feature type="compositionally biased region" description="Polar residues" evidence="1">
    <location>
        <begin position="8"/>
        <end position="18"/>
    </location>
</feature>
<gene>
    <name evidence="2" type="ORF">GQ43DRAFT_43327</name>
</gene>
<evidence type="ECO:0000313" key="3">
    <source>
        <dbReference type="Proteomes" id="UP000799536"/>
    </source>
</evidence>
<dbReference type="OrthoDB" id="3918328at2759"/>
<accession>A0A9P4JTZ7</accession>
<dbReference type="AlphaFoldDB" id="A0A9P4JTZ7"/>
<dbReference type="Proteomes" id="UP000799536">
    <property type="component" value="Unassembled WGS sequence"/>
</dbReference>
<comment type="caution">
    <text evidence="2">The sequence shown here is derived from an EMBL/GenBank/DDBJ whole genome shotgun (WGS) entry which is preliminary data.</text>
</comment>
<sequence>MACIDGPNQRTPQPQLPQFQPAVQEDRIPASFHRGRRPALIPPNCSLTLAEADDLVRSRIHQPIFPPPDPLFLKHMRSISPAQSESSDPDPGNRFDSSSKRPNRLEVYCASNPSSPLPSSIAKDARRQALWLKARAHYARDWTLGHRHSIDTGCDCPQSQNSRIKSLQRPRAPTSIQLPKRKHSAFVMDEELQCQLEDRVGTPHLSELVPGDDVNTQCHIEELRMNGDLVTRRLSRENSNDLNLIAEPKKSDTDAS</sequence>